<dbReference type="InterPro" id="IPR013320">
    <property type="entry name" value="ConA-like_dom_sf"/>
</dbReference>
<name>A0A9P9J7L8_9HYPO</name>
<evidence type="ECO:0000256" key="4">
    <source>
        <dbReference type="PIRSR" id="PIRSR606710-1"/>
    </source>
</evidence>
<evidence type="ECO:0000256" key="6">
    <source>
        <dbReference type="RuleBase" id="RU361187"/>
    </source>
</evidence>
<accession>A0A9P9J7L8</accession>
<evidence type="ECO:0000259" key="7">
    <source>
        <dbReference type="Pfam" id="PF17851"/>
    </source>
</evidence>
<dbReference type="Pfam" id="PF17851">
    <property type="entry name" value="GH43_C2"/>
    <property type="match status" value="1"/>
</dbReference>
<dbReference type="CDD" id="cd18617">
    <property type="entry name" value="GH43_XynB-like"/>
    <property type="match status" value="1"/>
</dbReference>
<evidence type="ECO:0000256" key="3">
    <source>
        <dbReference type="ARBA" id="ARBA00023295"/>
    </source>
</evidence>
<dbReference type="Pfam" id="PF04616">
    <property type="entry name" value="Glyco_hydro_43"/>
    <property type="match status" value="1"/>
</dbReference>
<feature type="domain" description="Beta-xylosidase C-terminal Concanavalin A-like" evidence="7">
    <location>
        <begin position="327"/>
        <end position="500"/>
    </location>
</feature>
<comment type="caution">
    <text evidence="8">The sequence shown here is derived from an EMBL/GenBank/DDBJ whole genome shotgun (WGS) entry which is preliminary data.</text>
</comment>
<evidence type="ECO:0000313" key="9">
    <source>
        <dbReference type="Proteomes" id="UP000717696"/>
    </source>
</evidence>
<dbReference type="InterPro" id="IPR041542">
    <property type="entry name" value="GH43_C2"/>
</dbReference>
<dbReference type="PANTHER" id="PTHR42812:SF12">
    <property type="entry name" value="BETA-XYLOSIDASE-RELATED"/>
    <property type="match status" value="1"/>
</dbReference>
<proteinExistence type="inferred from homology"/>
<dbReference type="AlphaFoldDB" id="A0A9P9J7L8"/>
<dbReference type="PANTHER" id="PTHR42812">
    <property type="entry name" value="BETA-XYLOSIDASE"/>
    <property type="match status" value="1"/>
</dbReference>
<evidence type="ECO:0000256" key="2">
    <source>
        <dbReference type="ARBA" id="ARBA00022801"/>
    </source>
</evidence>
<evidence type="ECO:0000256" key="1">
    <source>
        <dbReference type="ARBA" id="ARBA00009865"/>
    </source>
</evidence>
<keyword evidence="9" id="KW-1185">Reference proteome</keyword>
<dbReference type="GO" id="GO:0004553">
    <property type="term" value="F:hydrolase activity, hydrolyzing O-glycosyl compounds"/>
    <property type="evidence" value="ECO:0007669"/>
    <property type="project" value="InterPro"/>
</dbReference>
<dbReference type="Proteomes" id="UP000717696">
    <property type="component" value="Unassembled WGS sequence"/>
</dbReference>
<dbReference type="InterPro" id="IPR023296">
    <property type="entry name" value="Glyco_hydro_beta-prop_sf"/>
</dbReference>
<comment type="similarity">
    <text evidence="1 6">Belongs to the glycosyl hydrolase 43 family.</text>
</comment>
<dbReference type="OrthoDB" id="408373at2759"/>
<dbReference type="GO" id="GO:0005975">
    <property type="term" value="P:carbohydrate metabolic process"/>
    <property type="evidence" value="ECO:0007669"/>
    <property type="project" value="InterPro"/>
</dbReference>
<feature type="site" description="Important for catalytic activity, responsible for pKa modulation of the active site Glu and correct orientation of both the proton donor and substrate" evidence="5">
    <location>
        <position position="143"/>
    </location>
</feature>
<reference evidence="8" key="1">
    <citation type="journal article" date="2021" name="Nat. Commun.">
        <title>Genetic determinants of endophytism in the Arabidopsis root mycobiome.</title>
        <authorList>
            <person name="Mesny F."/>
            <person name="Miyauchi S."/>
            <person name="Thiergart T."/>
            <person name="Pickel B."/>
            <person name="Atanasova L."/>
            <person name="Karlsson M."/>
            <person name="Huettel B."/>
            <person name="Barry K.W."/>
            <person name="Haridas S."/>
            <person name="Chen C."/>
            <person name="Bauer D."/>
            <person name="Andreopoulos W."/>
            <person name="Pangilinan J."/>
            <person name="LaButti K."/>
            <person name="Riley R."/>
            <person name="Lipzen A."/>
            <person name="Clum A."/>
            <person name="Drula E."/>
            <person name="Henrissat B."/>
            <person name="Kohler A."/>
            <person name="Grigoriev I.V."/>
            <person name="Martin F.M."/>
            <person name="Hacquard S."/>
        </authorList>
    </citation>
    <scope>NUCLEOTIDE SEQUENCE</scope>
    <source>
        <strain evidence="8">MPI-CAGE-AT-0021</strain>
    </source>
</reference>
<protein>
    <submittedName>
        <fullName evidence="8">Xylosidase/arabinosidase</fullName>
    </submittedName>
</protein>
<dbReference type="SUPFAM" id="SSF49899">
    <property type="entry name" value="Concanavalin A-like lectins/glucanases"/>
    <property type="match status" value="1"/>
</dbReference>
<dbReference type="InterPro" id="IPR006710">
    <property type="entry name" value="Glyco_hydro_43"/>
</dbReference>
<dbReference type="Gene3D" id="2.115.10.20">
    <property type="entry name" value="Glycosyl hydrolase domain, family 43"/>
    <property type="match status" value="1"/>
</dbReference>
<keyword evidence="2 6" id="KW-0378">Hydrolase</keyword>
<feature type="active site" description="Proton acceptor" evidence="4">
    <location>
        <position position="16"/>
    </location>
</feature>
<gene>
    <name evidence="8" type="ORF">B0J13DRAFT_224885</name>
</gene>
<dbReference type="SUPFAM" id="SSF75005">
    <property type="entry name" value="Arabinanase/levansucrase/invertase"/>
    <property type="match status" value="1"/>
</dbReference>
<evidence type="ECO:0000313" key="8">
    <source>
        <dbReference type="EMBL" id="KAH7155387.1"/>
    </source>
</evidence>
<dbReference type="Gene3D" id="2.60.120.200">
    <property type="match status" value="1"/>
</dbReference>
<evidence type="ECO:0000256" key="5">
    <source>
        <dbReference type="PIRSR" id="PIRSR606710-2"/>
    </source>
</evidence>
<organism evidence="8 9">
    <name type="scientific">Dactylonectria estremocensis</name>
    <dbReference type="NCBI Taxonomy" id="1079267"/>
    <lineage>
        <taxon>Eukaryota</taxon>
        <taxon>Fungi</taxon>
        <taxon>Dikarya</taxon>
        <taxon>Ascomycota</taxon>
        <taxon>Pezizomycotina</taxon>
        <taxon>Sordariomycetes</taxon>
        <taxon>Hypocreomycetidae</taxon>
        <taxon>Hypocreales</taxon>
        <taxon>Nectriaceae</taxon>
        <taxon>Dactylonectria</taxon>
    </lineage>
</organism>
<feature type="active site" description="Proton donor" evidence="4">
    <location>
        <position position="196"/>
    </location>
</feature>
<keyword evidence="3 6" id="KW-0326">Glycosidase</keyword>
<dbReference type="InterPro" id="IPR051795">
    <property type="entry name" value="Glycosyl_Hydrlase_43"/>
</dbReference>
<dbReference type="EMBL" id="JAGMUU010000004">
    <property type="protein sequence ID" value="KAH7155387.1"/>
    <property type="molecule type" value="Genomic_DNA"/>
</dbReference>
<sequence length="513" mass="57197">MATDSVNPIIPGFAPDPSLVKVDGWYYLVNSTFHMFPGLPVYASQDLVSWTHICNAIHRRNQLSLAKSDTKLARLPHSDEVMLATGGLYAPTIRYHQGTFYVVCTNIIHPEGDDVSENFIVSTKDIWGGVWSDPIYFDFKGIDPSILFDHDKAYIQGSAAPGPFTKINLFEIDLATGGKLSEERTIWGGTGGIYPEGPHLYKRNGWYYLMISEGGTHEGHMITMARSQDIWGPYDPCPNNPILTARDTDEYIQYTGHCEAFQDESGRWWGVCLGVRKDEGGRFIMGRETFLTRGNWDGEWLSFEAVKSHVPNLPPIDGPSVISAAAGMDYLYIRDATLDNYLAVENSSITLAASPVDLSHPETSPTFIGKRQRKLYGQSSATLRSFAGSWQASKLKSGIACYKDEHRHVRIFYDATDSAVVFELVNKAKQLTQIKRHSLVDIPEQLSLRIEYTEKEYRLSFKTGDGSDENWTCIAVTDTINLTGPDFVGPVIGIFAVAETTGLMVELNDFQVD</sequence>